<keyword evidence="2" id="KW-0276">Fatty acid metabolism</keyword>
<evidence type="ECO:0000256" key="2">
    <source>
        <dbReference type="ARBA" id="ARBA00022832"/>
    </source>
</evidence>
<dbReference type="OrthoDB" id="9803968at2"/>
<evidence type="ECO:0000259" key="5">
    <source>
        <dbReference type="Pfam" id="PF00501"/>
    </source>
</evidence>
<keyword evidence="1 6" id="KW-0436">Ligase</keyword>
<organism evidence="6 7">
    <name type="scientific">Ferrovibrio terrae</name>
    <dbReference type="NCBI Taxonomy" id="2594003"/>
    <lineage>
        <taxon>Bacteria</taxon>
        <taxon>Pseudomonadati</taxon>
        <taxon>Pseudomonadota</taxon>
        <taxon>Alphaproteobacteria</taxon>
        <taxon>Rhodospirillales</taxon>
        <taxon>Rhodospirillaceae</taxon>
        <taxon>Ferrovibrio</taxon>
    </lineage>
</organism>
<proteinExistence type="predicted"/>
<dbReference type="SUPFAM" id="SSF56801">
    <property type="entry name" value="Acetyl-CoA synthetase-like"/>
    <property type="match status" value="1"/>
</dbReference>
<sequence>MVAKVIDPKSGVSIDADILETIERDTLSRYFWRKVGERGEKVAMRVKHLGIWNSITWRQYGDFAKHAGLGFAALGARRGDVVSIISEGNPQWLYADLGAQGIGAVTNGIYTTDSAKQVAYIVNDSKTVIYIAENDEQLDKILEVRDQCPSLRKIVIIDMEGLNDFSDPMVISFDELLKLGREFDKAQPKFWDEQLKLGKPDDLAILIYTSGTTGAPKGAMISNRNLVFQMENAGRLLEQVDSDEQLSFLPLCHIAERGFSLLWPIRSGSTVNFAESPETVPQNLQEVQPTVFFAVPRLWEKFYSGVAIRMKDATGFGKLAYKTALGIGYKVAQCRLEDREPSAALKLAFWFADQLVLKNIKRIIGIDRCKWLVTGAAPISPDLIKWYLALGKDMREVYGQTENVGLATSPQMDRVKLGTIGMTVPNTEVKLSPEGEILLRGPHVFMGYLNNPTKTAETIVDGWLHTGDVGTVDNEGWYRITDRMKDIIITAGGKNITPSEIENQLKFSPYVSDAVVIGDRRQYLTCLVMIDHDNVVKFAQDLNVPFTNFTSLCHSKEVQELIWSEIEKVNKNFARVETIKKFRLIDRQLTAEDDELTPTMKLKRKFVNEKYKPLIEEMYASA</sequence>
<evidence type="ECO:0000256" key="1">
    <source>
        <dbReference type="ARBA" id="ARBA00022598"/>
    </source>
</evidence>
<evidence type="ECO:0000256" key="4">
    <source>
        <dbReference type="ARBA" id="ARBA00024484"/>
    </source>
</evidence>
<evidence type="ECO:0000256" key="3">
    <source>
        <dbReference type="ARBA" id="ARBA00023098"/>
    </source>
</evidence>
<dbReference type="RefSeq" id="WP_144066944.1">
    <property type="nucleotide sequence ID" value="NZ_CP041636.1"/>
</dbReference>
<dbReference type="Proteomes" id="UP000317496">
    <property type="component" value="Chromosome"/>
</dbReference>
<dbReference type="InterPro" id="IPR042099">
    <property type="entry name" value="ANL_N_sf"/>
</dbReference>
<keyword evidence="3" id="KW-0443">Lipid metabolism</keyword>
<dbReference type="EMBL" id="CP041636">
    <property type="protein sequence ID" value="QDO95963.1"/>
    <property type="molecule type" value="Genomic_DNA"/>
</dbReference>
<dbReference type="InterPro" id="IPR000873">
    <property type="entry name" value="AMP-dep_synth/lig_dom"/>
</dbReference>
<dbReference type="PANTHER" id="PTHR43272:SF32">
    <property type="entry name" value="AMP-DEPENDENT SYNTHETASE_LIGASE DOMAIN-CONTAINING PROTEIN"/>
    <property type="match status" value="1"/>
</dbReference>
<dbReference type="PROSITE" id="PS00455">
    <property type="entry name" value="AMP_BINDING"/>
    <property type="match status" value="1"/>
</dbReference>
<comment type="catalytic activity">
    <reaction evidence="4">
        <text>a long-chain fatty acid + ATP + CoA = a long-chain fatty acyl-CoA + AMP + diphosphate</text>
        <dbReference type="Rhea" id="RHEA:15421"/>
        <dbReference type="ChEBI" id="CHEBI:30616"/>
        <dbReference type="ChEBI" id="CHEBI:33019"/>
        <dbReference type="ChEBI" id="CHEBI:57287"/>
        <dbReference type="ChEBI" id="CHEBI:57560"/>
        <dbReference type="ChEBI" id="CHEBI:83139"/>
        <dbReference type="ChEBI" id="CHEBI:456215"/>
        <dbReference type="EC" id="6.2.1.3"/>
    </reaction>
    <physiologicalReaction direction="left-to-right" evidence="4">
        <dbReference type="Rhea" id="RHEA:15422"/>
    </physiologicalReaction>
</comment>
<dbReference type="InterPro" id="IPR045851">
    <property type="entry name" value="AMP-bd_C_sf"/>
</dbReference>
<name>A0A516GWP7_9PROT</name>
<dbReference type="PANTHER" id="PTHR43272">
    <property type="entry name" value="LONG-CHAIN-FATTY-ACID--COA LIGASE"/>
    <property type="match status" value="1"/>
</dbReference>
<dbReference type="AlphaFoldDB" id="A0A516GWP7"/>
<gene>
    <name evidence="6" type="ORF">FNB15_01135</name>
</gene>
<dbReference type="Gene3D" id="3.40.50.12780">
    <property type="entry name" value="N-terminal domain of ligase-like"/>
    <property type="match status" value="1"/>
</dbReference>
<feature type="domain" description="AMP-dependent synthetase/ligase" evidence="5">
    <location>
        <begin position="31"/>
        <end position="449"/>
    </location>
</feature>
<dbReference type="Pfam" id="PF00501">
    <property type="entry name" value="AMP-binding"/>
    <property type="match status" value="1"/>
</dbReference>
<reference evidence="6 7" key="1">
    <citation type="submission" date="2019-07" db="EMBL/GenBank/DDBJ databases">
        <title>Genome sequencing for Ferrovibrio sp. K5.</title>
        <authorList>
            <person name="Park S.-J."/>
        </authorList>
    </citation>
    <scope>NUCLEOTIDE SEQUENCE [LARGE SCALE GENOMIC DNA]</scope>
    <source>
        <strain evidence="6 7">K5</strain>
    </source>
</reference>
<dbReference type="InterPro" id="IPR020845">
    <property type="entry name" value="AMP-binding_CS"/>
</dbReference>
<dbReference type="GO" id="GO:0004467">
    <property type="term" value="F:long-chain fatty acid-CoA ligase activity"/>
    <property type="evidence" value="ECO:0007669"/>
    <property type="project" value="UniProtKB-EC"/>
</dbReference>
<dbReference type="Gene3D" id="3.30.300.30">
    <property type="match status" value="1"/>
</dbReference>
<dbReference type="GO" id="GO:0016020">
    <property type="term" value="C:membrane"/>
    <property type="evidence" value="ECO:0007669"/>
    <property type="project" value="TreeGrafter"/>
</dbReference>
<evidence type="ECO:0000313" key="7">
    <source>
        <dbReference type="Proteomes" id="UP000317496"/>
    </source>
</evidence>
<dbReference type="KEGG" id="fer:FNB15_01135"/>
<keyword evidence="7" id="KW-1185">Reference proteome</keyword>
<dbReference type="Pfam" id="PF23562">
    <property type="entry name" value="AMP-binding_C_3"/>
    <property type="match status" value="1"/>
</dbReference>
<protein>
    <submittedName>
        <fullName evidence="6">Long-chain fatty acid--CoA ligase</fullName>
    </submittedName>
</protein>
<accession>A0A516GWP7</accession>
<evidence type="ECO:0000313" key="6">
    <source>
        <dbReference type="EMBL" id="QDO95963.1"/>
    </source>
</evidence>